<dbReference type="InterPro" id="IPR050300">
    <property type="entry name" value="GDXG_lipolytic_enzyme"/>
</dbReference>
<dbReference type="STRING" id="58343.AQJ46_40135"/>
<dbReference type="Proteomes" id="UP000053669">
    <property type="component" value="Unassembled WGS sequence"/>
</dbReference>
<dbReference type="PANTHER" id="PTHR48081">
    <property type="entry name" value="AB HYDROLASE SUPERFAMILY PROTEIN C4A8.06C"/>
    <property type="match status" value="1"/>
</dbReference>
<protein>
    <recommendedName>
        <fullName evidence="2">Alpha/beta hydrolase fold-3 domain-containing protein</fullName>
    </recommendedName>
</protein>
<accession>A0A101RPR6</accession>
<dbReference type="PANTHER" id="PTHR48081:SF8">
    <property type="entry name" value="ALPHA_BETA HYDROLASE FOLD-3 DOMAIN-CONTAINING PROTEIN-RELATED"/>
    <property type="match status" value="1"/>
</dbReference>
<evidence type="ECO:0000256" key="1">
    <source>
        <dbReference type="ARBA" id="ARBA00022801"/>
    </source>
</evidence>
<evidence type="ECO:0000313" key="3">
    <source>
        <dbReference type="EMBL" id="KUN59434.1"/>
    </source>
</evidence>
<evidence type="ECO:0000313" key="4">
    <source>
        <dbReference type="Proteomes" id="UP000053669"/>
    </source>
</evidence>
<dbReference type="Pfam" id="PF07859">
    <property type="entry name" value="Abhydrolase_3"/>
    <property type="match status" value="1"/>
</dbReference>
<sequence length="329" mass="34809">MALHPSISARLSLIEDLPSWREALADPAVQPRLQEYRTWKAAPAMPSVETSDESIPGPHGPIAVRVYRPPSAPQRPRPGLVWVHGGGWVFGDLDMHEADWTAREVCARTDAVVVSVDYRLAVDGVTYPVPHDDVVAGVRWVRENAAVLGIEPARITVGGASAGANLAAGAVLRLRDDDNWLPTTLVLVYATMHAVSPPLAPALAEAFAPLPRMVRILPEDVAGMTANYLGGTPDPHGYAFPASAVLDGLCPTLVLDAEYDDLRASSEAFAAALVKSGVPVRHVTVPGVLHGFLNLPSSVEPVDQALAVLAETVTTAHAGELGLDQGERG</sequence>
<dbReference type="GO" id="GO:0016787">
    <property type="term" value="F:hydrolase activity"/>
    <property type="evidence" value="ECO:0007669"/>
    <property type="project" value="UniProtKB-KW"/>
</dbReference>
<dbReference type="InterPro" id="IPR029058">
    <property type="entry name" value="AB_hydrolase_fold"/>
</dbReference>
<dbReference type="RefSeq" id="WP_059210267.1">
    <property type="nucleotide sequence ID" value="NZ_KQ948672.1"/>
</dbReference>
<feature type="domain" description="Alpha/beta hydrolase fold-3" evidence="2">
    <location>
        <begin position="80"/>
        <end position="293"/>
    </location>
</feature>
<evidence type="ECO:0000259" key="2">
    <source>
        <dbReference type="Pfam" id="PF07859"/>
    </source>
</evidence>
<dbReference type="SUPFAM" id="SSF53474">
    <property type="entry name" value="alpha/beta-Hydrolases"/>
    <property type="match status" value="1"/>
</dbReference>
<comment type="caution">
    <text evidence="3">The sequence shown here is derived from an EMBL/GenBank/DDBJ whole genome shotgun (WGS) entry which is preliminary data.</text>
</comment>
<dbReference type="AlphaFoldDB" id="A0A101RPR6"/>
<keyword evidence="1" id="KW-0378">Hydrolase</keyword>
<proteinExistence type="predicted"/>
<gene>
    <name evidence="3" type="ORF">AQJ46_40135</name>
</gene>
<reference evidence="3 4" key="1">
    <citation type="submission" date="2015-10" db="EMBL/GenBank/DDBJ databases">
        <title>Draft genome sequence of Streptomyces canus DSM 40017, type strain for the species Streptomyces canus.</title>
        <authorList>
            <person name="Ruckert C."/>
            <person name="Winkler A."/>
            <person name="Kalinowski J."/>
            <person name="Kampfer P."/>
            <person name="Glaeser S."/>
        </authorList>
    </citation>
    <scope>NUCLEOTIDE SEQUENCE [LARGE SCALE GENOMIC DNA]</scope>
    <source>
        <strain evidence="3 4">DSM 40017</strain>
    </source>
</reference>
<dbReference type="Gene3D" id="3.40.50.1820">
    <property type="entry name" value="alpha/beta hydrolase"/>
    <property type="match status" value="1"/>
</dbReference>
<dbReference type="InterPro" id="IPR013094">
    <property type="entry name" value="AB_hydrolase_3"/>
</dbReference>
<name>A0A101RPR6_9ACTN</name>
<organism evidence="3 4">
    <name type="scientific">Streptomyces canus</name>
    <dbReference type="NCBI Taxonomy" id="58343"/>
    <lineage>
        <taxon>Bacteria</taxon>
        <taxon>Bacillati</taxon>
        <taxon>Actinomycetota</taxon>
        <taxon>Actinomycetes</taxon>
        <taxon>Kitasatosporales</taxon>
        <taxon>Streptomycetaceae</taxon>
        <taxon>Streptomyces</taxon>
        <taxon>Streptomyces aurantiacus group</taxon>
    </lineage>
</organism>
<dbReference type="EMBL" id="LMWU01000050">
    <property type="protein sequence ID" value="KUN59434.1"/>
    <property type="molecule type" value="Genomic_DNA"/>
</dbReference>